<dbReference type="InterPro" id="IPR011611">
    <property type="entry name" value="PfkB_dom"/>
</dbReference>
<reference evidence="11" key="1">
    <citation type="submission" date="2016-09" db="EMBL/GenBank/DDBJ databases">
        <authorList>
            <person name="Varghese N."/>
            <person name="Submissions S."/>
        </authorList>
    </citation>
    <scope>NUCLEOTIDE SEQUENCE [LARGE SCALE GENOMIC DNA]</scope>
    <source>
        <strain evidence="11">ANC 3699</strain>
    </source>
</reference>
<dbReference type="InterPro" id="IPR022463">
    <property type="entry name" value="1-PFruKinase"/>
</dbReference>
<dbReference type="EMBL" id="FMYK01000002">
    <property type="protein sequence ID" value="SDB94596.1"/>
    <property type="molecule type" value="Genomic_DNA"/>
</dbReference>
<dbReference type="CDD" id="cd01164">
    <property type="entry name" value="FruK_PfkB_like"/>
    <property type="match status" value="1"/>
</dbReference>
<protein>
    <recommendedName>
        <fullName evidence="7">Phosphofructokinase</fullName>
    </recommendedName>
</protein>
<dbReference type="InterPro" id="IPR017583">
    <property type="entry name" value="Tagatose/fructose_Pkinase"/>
</dbReference>
<evidence type="ECO:0000256" key="1">
    <source>
        <dbReference type="ARBA" id="ARBA00010688"/>
    </source>
</evidence>
<keyword evidence="5 8" id="KW-0067">ATP-binding</keyword>
<dbReference type="RefSeq" id="WP_092616891.1">
    <property type="nucleotide sequence ID" value="NZ_FMYK01000002.1"/>
</dbReference>
<keyword evidence="2 7" id="KW-0808">Transferase</keyword>
<evidence type="ECO:0000313" key="10">
    <source>
        <dbReference type="EMBL" id="SDB94596.1"/>
    </source>
</evidence>
<dbReference type="GO" id="GO:0008662">
    <property type="term" value="F:1-phosphofructokinase activity"/>
    <property type="evidence" value="ECO:0007669"/>
    <property type="project" value="UniProtKB-UniRule"/>
</dbReference>
<evidence type="ECO:0000256" key="8">
    <source>
        <dbReference type="RuleBase" id="RU369061"/>
    </source>
</evidence>
<evidence type="ECO:0000256" key="2">
    <source>
        <dbReference type="ARBA" id="ARBA00022679"/>
    </source>
</evidence>
<dbReference type="Proteomes" id="UP000242317">
    <property type="component" value="Unassembled WGS sequence"/>
</dbReference>
<comment type="catalytic activity">
    <reaction evidence="6 8">
        <text>beta-D-fructose 1-phosphate + ATP = beta-D-fructose 1,6-bisphosphate + ADP + H(+)</text>
        <dbReference type="Rhea" id="RHEA:14213"/>
        <dbReference type="ChEBI" id="CHEBI:15378"/>
        <dbReference type="ChEBI" id="CHEBI:30616"/>
        <dbReference type="ChEBI" id="CHEBI:32966"/>
        <dbReference type="ChEBI" id="CHEBI:138881"/>
        <dbReference type="ChEBI" id="CHEBI:456216"/>
        <dbReference type="EC" id="2.7.1.56"/>
    </reaction>
</comment>
<accession>A0A1G6HMB8</accession>
<organism evidence="10 11">
    <name type="scientific">Acinetobacter marinus</name>
    <dbReference type="NCBI Taxonomy" id="281375"/>
    <lineage>
        <taxon>Bacteria</taxon>
        <taxon>Pseudomonadati</taxon>
        <taxon>Pseudomonadota</taxon>
        <taxon>Gammaproteobacteria</taxon>
        <taxon>Moraxellales</taxon>
        <taxon>Moraxellaceae</taxon>
        <taxon>Acinetobacter</taxon>
    </lineage>
</organism>
<dbReference type="SUPFAM" id="SSF53613">
    <property type="entry name" value="Ribokinase-like"/>
    <property type="match status" value="1"/>
</dbReference>
<dbReference type="NCBIfam" id="TIGR03828">
    <property type="entry name" value="pfkB"/>
    <property type="match status" value="1"/>
</dbReference>
<evidence type="ECO:0000256" key="6">
    <source>
        <dbReference type="ARBA" id="ARBA00047745"/>
    </source>
</evidence>
<sequence length="310" mass="33502">MAKILTITLNPAIDLTVQLDQLQLGEVNRQLTAQSHAAGKGLNVAQVLKDLGHELIVTGFLGQDNRQIFDSHIAKEQFDNQFIYIAGETRQNIKVAEASGRMTDINGKGFFVDDSAKQQLRERLVEIIAQVEVIVIAGSLPKGFSVDELTALITWLQSQGKKVAVDTSGVALKAAIAANPWLIKPNTDELTETYRLPAQTFAEQKQLFSNLNSQIEHIVVSMGEHGVNWLHPTQPLHASAPKVTVKSTVGAGDSLVAGMIHGLLSQFTPEETLKTASAIASHAVTQIGFALPDFAVIEDLKSQIAVQSLS</sequence>
<dbReference type="GO" id="GO:0005524">
    <property type="term" value="F:ATP binding"/>
    <property type="evidence" value="ECO:0007669"/>
    <property type="project" value="UniProtKB-UniRule"/>
</dbReference>
<gene>
    <name evidence="10" type="ORF">SAMN05421749_102340</name>
</gene>
<dbReference type="Gene3D" id="3.40.1190.20">
    <property type="match status" value="1"/>
</dbReference>
<dbReference type="AlphaFoldDB" id="A0A1G6HMB8"/>
<keyword evidence="4 8" id="KW-0418">Kinase</keyword>
<dbReference type="Pfam" id="PF00294">
    <property type="entry name" value="PfkB"/>
    <property type="match status" value="1"/>
</dbReference>
<dbReference type="NCBIfam" id="TIGR03168">
    <property type="entry name" value="1-PFK"/>
    <property type="match status" value="1"/>
</dbReference>
<proteinExistence type="inferred from homology"/>
<evidence type="ECO:0000313" key="11">
    <source>
        <dbReference type="Proteomes" id="UP000242317"/>
    </source>
</evidence>
<dbReference type="FunFam" id="3.40.1190.20:FF:000001">
    <property type="entry name" value="Phosphofructokinase"/>
    <property type="match status" value="1"/>
</dbReference>
<dbReference type="PROSITE" id="PS00583">
    <property type="entry name" value="PFKB_KINASES_1"/>
    <property type="match status" value="1"/>
</dbReference>
<dbReference type="InterPro" id="IPR002173">
    <property type="entry name" value="Carboh/pur_kinase_PfkB_CS"/>
</dbReference>
<dbReference type="PANTHER" id="PTHR46566:SF5">
    <property type="entry name" value="1-PHOSPHOFRUCTOKINASE"/>
    <property type="match status" value="1"/>
</dbReference>
<dbReference type="GO" id="GO:0044281">
    <property type="term" value="P:small molecule metabolic process"/>
    <property type="evidence" value="ECO:0007669"/>
    <property type="project" value="UniProtKB-ARBA"/>
</dbReference>
<dbReference type="PROSITE" id="PS00584">
    <property type="entry name" value="PFKB_KINASES_2"/>
    <property type="match status" value="1"/>
</dbReference>
<dbReference type="GO" id="GO:0016052">
    <property type="term" value="P:carbohydrate catabolic process"/>
    <property type="evidence" value="ECO:0007669"/>
    <property type="project" value="UniProtKB-ARBA"/>
</dbReference>
<evidence type="ECO:0000259" key="9">
    <source>
        <dbReference type="Pfam" id="PF00294"/>
    </source>
</evidence>
<dbReference type="PIRSF" id="PIRSF000535">
    <property type="entry name" value="1PFK/6PFK/LacC"/>
    <property type="match status" value="1"/>
</dbReference>
<evidence type="ECO:0000256" key="3">
    <source>
        <dbReference type="ARBA" id="ARBA00022741"/>
    </source>
</evidence>
<keyword evidence="3 8" id="KW-0547">Nucleotide-binding</keyword>
<dbReference type="OrthoDB" id="9801219at2"/>
<comment type="function">
    <text evidence="8">Catalyzes the ATP-dependent phosphorylation of fructose-l-phosphate to fructose-l,6-bisphosphate.</text>
</comment>
<dbReference type="InterPro" id="IPR029056">
    <property type="entry name" value="Ribokinase-like"/>
</dbReference>
<evidence type="ECO:0000256" key="4">
    <source>
        <dbReference type="ARBA" id="ARBA00022777"/>
    </source>
</evidence>
<comment type="similarity">
    <text evidence="1 7 8">Belongs to the carbohydrate kinase PfkB family.</text>
</comment>
<name>A0A1G6HMB8_9GAMM</name>
<dbReference type="GO" id="GO:0005829">
    <property type="term" value="C:cytosol"/>
    <property type="evidence" value="ECO:0007669"/>
    <property type="project" value="TreeGrafter"/>
</dbReference>
<evidence type="ECO:0000256" key="5">
    <source>
        <dbReference type="ARBA" id="ARBA00022840"/>
    </source>
</evidence>
<keyword evidence="11" id="KW-1185">Reference proteome</keyword>
<feature type="domain" description="Carbohydrate kinase PfkB" evidence="9">
    <location>
        <begin position="9"/>
        <end position="289"/>
    </location>
</feature>
<evidence type="ECO:0000256" key="7">
    <source>
        <dbReference type="PIRNR" id="PIRNR000535"/>
    </source>
</evidence>
<dbReference type="PANTHER" id="PTHR46566">
    <property type="entry name" value="1-PHOSPHOFRUCTOKINASE-RELATED"/>
    <property type="match status" value="1"/>
</dbReference>